<evidence type="ECO:0000313" key="3">
    <source>
        <dbReference type="Proteomes" id="UP001596163"/>
    </source>
</evidence>
<organism evidence="2 3">
    <name type="scientific">Algoriphagus aquatilis</name>
    <dbReference type="NCBI Taxonomy" id="490186"/>
    <lineage>
        <taxon>Bacteria</taxon>
        <taxon>Pseudomonadati</taxon>
        <taxon>Bacteroidota</taxon>
        <taxon>Cytophagia</taxon>
        <taxon>Cytophagales</taxon>
        <taxon>Cyclobacteriaceae</taxon>
        <taxon>Algoriphagus</taxon>
    </lineage>
</organism>
<dbReference type="Proteomes" id="UP001596163">
    <property type="component" value="Unassembled WGS sequence"/>
</dbReference>
<comment type="caution">
    <text evidence="2">The sequence shown here is derived from an EMBL/GenBank/DDBJ whole genome shotgun (WGS) entry which is preliminary data.</text>
</comment>
<dbReference type="EMBL" id="JBHSKS010000007">
    <property type="protein sequence ID" value="MFC5192239.1"/>
    <property type="molecule type" value="Genomic_DNA"/>
</dbReference>
<protein>
    <submittedName>
        <fullName evidence="2">Glycosyltransferase family 4 protein</fullName>
        <ecNumber evidence="2">2.4.-.-</ecNumber>
    </submittedName>
</protein>
<accession>A0ABW0BYW5</accession>
<dbReference type="Gene3D" id="3.40.50.2000">
    <property type="entry name" value="Glycogen Phosphorylase B"/>
    <property type="match status" value="2"/>
</dbReference>
<keyword evidence="3" id="KW-1185">Reference proteome</keyword>
<reference evidence="3" key="1">
    <citation type="journal article" date="2019" name="Int. J. Syst. Evol. Microbiol.">
        <title>The Global Catalogue of Microorganisms (GCM) 10K type strain sequencing project: providing services to taxonomists for standard genome sequencing and annotation.</title>
        <authorList>
            <consortium name="The Broad Institute Genomics Platform"/>
            <consortium name="The Broad Institute Genome Sequencing Center for Infectious Disease"/>
            <person name="Wu L."/>
            <person name="Ma J."/>
        </authorList>
    </citation>
    <scope>NUCLEOTIDE SEQUENCE [LARGE SCALE GENOMIC DNA]</scope>
    <source>
        <strain evidence="3">CGMCC 1.7030</strain>
    </source>
</reference>
<dbReference type="PANTHER" id="PTHR45947:SF3">
    <property type="entry name" value="SULFOQUINOVOSYL TRANSFERASE SQD2"/>
    <property type="match status" value="1"/>
</dbReference>
<dbReference type="GO" id="GO:0016757">
    <property type="term" value="F:glycosyltransferase activity"/>
    <property type="evidence" value="ECO:0007669"/>
    <property type="project" value="UniProtKB-KW"/>
</dbReference>
<dbReference type="CDD" id="cd03801">
    <property type="entry name" value="GT4_PimA-like"/>
    <property type="match status" value="1"/>
</dbReference>
<dbReference type="Pfam" id="PF00534">
    <property type="entry name" value="Glycos_transf_1"/>
    <property type="match status" value="1"/>
</dbReference>
<dbReference type="InterPro" id="IPR001296">
    <property type="entry name" value="Glyco_trans_1"/>
</dbReference>
<dbReference type="EC" id="2.4.-.-" evidence="2"/>
<dbReference type="InterPro" id="IPR050194">
    <property type="entry name" value="Glycosyltransferase_grp1"/>
</dbReference>
<dbReference type="PANTHER" id="PTHR45947">
    <property type="entry name" value="SULFOQUINOVOSYL TRANSFERASE SQD2"/>
    <property type="match status" value="1"/>
</dbReference>
<dbReference type="SUPFAM" id="SSF53756">
    <property type="entry name" value="UDP-Glycosyltransferase/glycogen phosphorylase"/>
    <property type="match status" value="1"/>
</dbReference>
<sequence>MKVLFFVRDIKAASVTFIRTQIKLVQSLHEVLVITIDHQHSYVFDSISCVGIPFQYSYWTNRPLRRLAEWDWYYGFFNPLFGKKLLKEIREFGPDVIHCQFGTDATIFLDHFANPTKIPVFIQFRGYDASHMYGKKSYLSRLKQFFARPWIHPIYVSLNQYERTLELNLQPDKRRILYSCTDTDLFTFSPRINSPEKGEFKFLQVGRMVEVKGHEFTLLAFRQAVSFLESVGKKASLTFVGEGPLLRFLQEKSRELGLEEQVYFTPSVPHAEVRGFLLETDFFLHPSVTTGDGRIEGLPNAIMEALAVGVPVIATKHSGIEELMCPDGALFLVEEWNVAEYADTMIRLVEGKLVYNLLQSRRMIEEKFSTKQHIAKLLDFYEEELT</sequence>
<keyword evidence="2" id="KW-0328">Glycosyltransferase</keyword>
<keyword evidence="2" id="KW-0808">Transferase</keyword>
<dbReference type="RefSeq" id="WP_377915057.1">
    <property type="nucleotide sequence ID" value="NZ_JBHSKS010000007.1"/>
</dbReference>
<evidence type="ECO:0000259" key="1">
    <source>
        <dbReference type="Pfam" id="PF00534"/>
    </source>
</evidence>
<feature type="domain" description="Glycosyl transferase family 1" evidence="1">
    <location>
        <begin position="191"/>
        <end position="358"/>
    </location>
</feature>
<evidence type="ECO:0000313" key="2">
    <source>
        <dbReference type="EMBL" id="MFC5192239.1"/>
    </source>
</evidence>
<gene>
    <name evidence="2" type="ORF">ACFPIK_10700</name>
</gene>
<name>A0ABW0BYW5_9BACT</name>
<proteinExistence type="predicted"/>